<dbReference type="Pfam" id="PF13377">
    <property type="entry name" value="Peripla_BP_3"/>
    <property type="match status" value="1"/>
</dbReference>
<dbReference type="RefSeq" id="WP_378256685.1">
    <property type="nucleotide sequence ID" value="NZ_JBHSIT010000005.1"/>
</dbReference>
<keyword evidence="1" id="KW-0805">Transcription regulation</keyword>
<dbReference type="InterPro" id="IPR000843">
    <property type="entry name" value="HTH_LacI"/>
</dbReference>
<keyword evidence="6" id="KW-1185">Reference proteome</keyword>
<sequence>MVTLEEVARRAGVSLATASRVLNGSTRRVGDALRERVERAAADLGYRPDVTAQALARGSADVVGLVVHSLTDPYFAALAEGAMAAAERRGLTVMIGATHRDPAREVALVATLRAQRVRAIVLAGSRTARSRSELTAELDLFRAKGGRVALVGQELAGLPVVAPANRDGAAALARALAGLGHRRFAVLGGPPDLLTARHRTAGFTAALRDLGLPGPRVLPGGFDRDGGHAAARALLDAGLRDVTCVFAVNDVMAVGALAALRERGVAVPDELSLAGFDDIATLRDHVPALTTVRLPLAEMGGRAVDLALGDGPGVVTVPGEVVLRASARAL</sequence>
<dbReference type="PRINTS" id="PR00036">
    <property type="entry name" value="HTHLACI"/>
</dbReference>
<dbReference type="GO" id="GO:0003677">
    <property type="term" value="F:DNA binding"/>
    <property type="evidence" value="ECO:0007669"/>
    <property type="project" value="UniProtKB-KW"/>
</dbReference>
<keyword evidence="2 5" id="KW-0238">DNA-binding</keyword>
<evidence type="ECO:0000256" key="1">
    <source>
        <dbReference type="ARBA" id="ARBA00023015"/>
    </source>
</evidence>
<dbReference type="Gene3D" id="3.40.50.2300">
    <property type="match status" value="2"/>
</dbReference>
<name>A0ABV9U1M0_9ACTN</name>
<evidence type="ECO:0000313" key="6">
    <source>
        <dbReference type="Proteomes" id="UP001595872"/>
    </source>
</evidence>
<dbReference type="PROSITE" id="PS50932">
    <property type="entry name" value="HTH_LACI_2"/>
    <property type="match status" value="1"/>
</dbReference>
<reference evidence="6" key="1">
    <citation type="journal article" date="2019" name="Int. J. Syst. Evol. Microbiol.">
        <title>The Global Catalogue of Microorganisms (GCM) 10K type strain sequencing project: providing services to taxonomists for standard genome sequencing and annotation.</title>
        <authorList>
            <consortium name="The Broad Institute Genomics Platform"/>
            <consortium name="The Broad Institute Genome Sequencing Center for Infectious Disease"/>
            <person name="Wu L."/>
            <person name="Ma J."/>
        </authorList>
    </citation>
    <scope>NUCLEOTIDE SEQUENCE [LARGE SCALE GENOMIC DNA]</scope>
    <source>
        <strain evidence="6">KLKA75</strain>
    </source>
</reference>
<dbReference type="CDD" id="cd01392">
    <property type="entry name" value="HTH_LacI"/>
    <property type="match status" value="1"/>
</dbReference>
<dbReference type="Gene3D" id="1.10.260.40">
    <property type="entry name" value="lambda repressor-like DNA-binding domains"/>
    <property type="match status" value="1"/>
</dbReference>
<dbReference type="Pfam" id="PF00356">
    <property type="entry name" value="LacI"/>
    <property type="match status" value="1"/>
</dbReference>
<keyword evidence="3" id="KW-0804">Transcription</keyword>
<accession>A0ABV9U1M0</accession>
<dbReference type="InterPro" id="IPR010982">
    <property type="entry name" value="Lambda_DNA-bd_dom_sf"/>
</dbReference>
<dbReference type="SUPFAM" id="SSF47413">
    <property type="entry name" value="lambda repressor-like DNA-binding domains"/>
    <property type="match status" value="1"/>
</dbReference>
<evidence type="ECO:0000256" key="3">
    <source>
        <dbReference type="ARBA" id="ARBA00023163"/>
    </source>
</evidence>
<proteinExistence type="predicted"/>
<comment type="caution">
    <text evidence="5">The sequence shown here is derived from an EMBL/GenBank/DDBJ whole genome shotgun (WGS) entry which is preliminary data.</text>
</comment>
<dbReference type="EMBL" id="JBHSIT010000005">
    <property type="protein sequence ID" value="MFC4909295.1"/>
    <property type="molecule type" value="Genomic_DNA"/>
</dbReference>
<dbReference type="Proteomes" id="UP001595872">
    <property type="component" value="Unassembled WGS sequence"/>
</dbReference>
<protein>
    <submittedName>
        <fullName evidence="5">LacI family DNA-binding transcriptional regulator</fullName>
    </submittedName>
</protein>
<feature type="domain" description="HTH lacI-type" evidence="4">
    <location>
        <begin position="2"/>
        <end position="57"/>
    </location>
</feature>
<dbReference type="InterPro" id="IPR028082">
    <property type="entry name" value="Peripla_BP_I"/>
</dbReference>
<evidence type="ECO:0000259" key="4">
    <source>
        <dbReference type="PROSITE" id="PS50932"/>
    </source>
</evidence>
<dbReference type="PANTHER" id="PTHR30146">
    <property type="entry name" value="LACI-RELATED TRANSCRIPTIONAL REPRESSOR"/>
    <property type="match status" value="1"/>
</dbReference>
<gene>
    <name evidence="5" type="ORF">ACFPCY_18375</name>
</gene>
<dbReference type="InterPro" id="IPR046335">
    <property type="entry name" value="LacI/GalR-like_sensor"/>
</dbReference>
<dbReference type="PROSITE" id="PS00356">
    <property type="entry name" value="HTH_LACI_1"/>
    <property type="match status" value="1"/>
</dbReference>
<organism evidence="5 6">
    <name type="scientific">Actinomadura gamaensis</name>
    <dbReference type="NCBI Taxonomy" id="1763541"/>
    <lineage>
        <taxon>Bacteria</taxon>
        <taxon>Bacillati</taxon>
        <taxon>Actinomycetota</taxon>
        <taxon>Actinomycetes</taxon>
        <taxon>Streptosporangiales</taxon>
        <taxon>Thermomonosporaceae</taxon>
        <taxon>Actinomadura</taxon>
    </lineage>
</organism>
<evidence type="ECO:0000313" key="5">
    <source>
        <dbReference type="EMBL" id="MFC4909295.1"/>
    </source>
</evidence>
<dbReference type="SMART" id="SM00354">
    <property type="entry name" value="HTH_LACI"/>
    <property type="match status" value="1"/>
</dbReference>
<dbReference type="PANTHER" id="PTHR30146:SF153">
    <property type="entry name" value="LACTOSE OPERON REPRESSOR"/>
    <property type="match status" value="1"/>
</dbReference>
<dbReference type="SUPFAM" id="SSF53822">
    <property type="entry name" value="Periplasmic binding protein-like I"/>
    <property type="match status" value="1"/>
</dbReference>
<evidence type="ECO:0000256" key="2">
    <source>
        <dbReference type="ARBA" id="ARBA00023125"/>
    </source>
</evidence>
<dbReference type="CDD" id="cd06267">
    <property type="entry name" value="PBP1_LacI_sugar_binding-like"/>
    <property type="match status" value="1"/>
</dbReference>